<evidence type="ECO:0000313" key="3">
    <source>
        <dbReference type="Proteomes" id="UP000288805"/>
    </source>
</evidence>
<protein>
    <submittedName>
        <fullName evidence="2">Retrovirus-related Pol polyprotein from transposon RE2</fullName>
    </submittedName>
</protein>
<dbReference type="PANTHER" id="PTHR11439">
    <property type="entry name" value="GAG-POL-RELATED RETROTRANSPOSON"/>
    <property type="match status" value="1"/>
</dbReference>
<comment type="caution">
    <text evidence="2">The sequence shown here is derived from an EMBL/GenBank/DDBJ whole genome shotgun (WGS) entry which is preliminary data.</text>
</comment>
<name>A0A438CFA3_VITVI</name>
<dbReference type="EMBL" id="QGNW01002262">
    <property type="protein sequence ID" value="RVW21888.1"/>
    <property type="molecule type" value="Genomic_DNA"/>
</dbReference>
<dbReference type="InterPro" id="IPR013103">
    <property type="entry name" value="RVT_2"/>
</dbReference>
<gene>
    <name evidence="2" type="primary">RE2_680</name>
    <name evidence="2" type="ORF">CK203_111775</name>
</gene>
<reference evidence="2 3" key="1">
    <citation type="journal article" date="2018" name="PLoS Genet.">
        <title>Population sequencing reveals clonal diversity and ancestral inbreeding in the grapevine cultivar Chardonnay.</title>
        <authorList>
            <person name="Roach M.J."/>
            <person name="Johnson D.L."/>
            <person name="Bohlmann J."/>
            <person name="van Vuuren H.J."/>
            <person name="Jones S.J."/>
            <person name="Pretorius I.S."/>
            <person name="Schmidt S.A."/>
            <person name="Borneman A.R."/>
        </authorList>
    </citation>
    <scope>NUCLEOTIDE SEQUENCE [LARGE SCALE GENOMIC DNA]</scope>
    <source>
        <strain evidence="3">cv. Chardonnay</strain>
        <tissue evidence="2">Leaf</tissue>
    </source>
</reference>
<dbReference type="InterPro" id="IPR043502">
    <property type="entry name" value="DNA/RNA_pol_sf"/>
</dbReference>
<accession>A0A438CFA3</accession>
<evidence type="ECO:0000259" key="1">
    <source>
        <dbReference type="Pfam" id="PF07727"/>
    </source>
</evidence>
<dbReference type="Pfam" id="PF07727">
    <property type="entry name" value="RVT_2"/>
    <property type="match status" value="1"/>
</dbReference>
<organism evidence="2 3">
    <name type="scientific">Vitis vinifera</name>
    <name type="common">Grape</name>
    <dbReference type="NCBI Taxonomy" id="29760"/>
    <lineage>
        <taxon>Eukaryota</taxon>
        <taxon>Viridiplantae</taxon>
        <taxon>Streptophyta</taxon>
        <taxon>Embryophyta</taxon>
        <taxon>Tracheophyta</taxon>
        <taxon>Spermatophyta</taxon>
        <taxon>Magnoliopsida</taxon>
        <taxon>eudicotyledons</taxon>
        <taxon>Gunneridae</taxon>
        <taxon>Pentapetalae</taxon>
        <taxon>rosids</taxon>
        <taxon>Vitales</taxon>
        <taxon>Vitaceae</taxon>
        <taxon>Viteae</taxon>
        <taxon>Vitis</taxon>
    </lineage>
</organism>
<dbReference type="AlphaFoldDB" id="A0A438CFA3"/>
<dbReference type="SUPFAM" id="SSF56672">
    <property type="entry name" value="DNA/RNA polymerases"/>
    <property type="match status" value="1"/>
</dbReference>
<sequence>MNEEMKALQKNSTWEVVNLPEGKILVGCRLRKSLYGLKQSPRAWFGRFTSFMKSIGYKQSNSDHTLFLKYNEDRITALIMYVDDMIVTGNDSEEKKTLQKHLAQTGWKIKYLAHTWPDLAYVLSVVSQFMHSPSEEHMNVVIYILRYLKSSPGKGILFTKGDSLDIKGYTDADWAGSIQDRRSTSSYFTFVGGNLVTWQSKKHEDLHIKQISPMKLYCDNKATCDIAHNPVHHDRTKHVEVNRHFIKEKLEAKLIEVPHVRSQDQLPDVLTKAVSSQAFNGCFKRLGMSDIYAPT</sequence>
<dbReference type="Proteomes" id="UP000288805">
    <property type="component" value="Unassembled WGS sequence"/>
</dbReference>
<proteinExistence type="predicted"/>
<feature type="domain" description="Reverse transcriptase Ty1/copia-type" evidence="1">
    <location>
        <begin position="28"/>
        <end position="114"/>
    </location>
</feature>
<evidence type="ECO:0000313" key="2">
    <source>
        <dbReference type="EMBL" id="RVW21888.1"/>
    </source>
</evidence>
<dbReference type="PANTHER" id="PTHR11439:SF467">
    <property type="entry name" value="INTEGRASE CATALYTIC DOMAIN-CONTAINING PROTEIN"/>
    <property type="match status" value="1"/>
</dbReference>
<dbReference type="CDD" id="cd09272">
    <property type="entry name" value="RNase_HI_RT_Ty1"/>
    <property type="match status" value="1"/>
</dbReference>